<feature type="binding site" evidence="4">
    <location>
        <position position="49"/>
    </location>
    <ligand>
        <name>substrate</name>
    </ligand>
</feature>
<dbReference type="GO" id="GO:0030272">
    <property type="term" value="F:5-formyltetrahydrofolate cyclo-ligase activity"/>
    <property type="evidence" value="ECO:0007669"/>
    <property type="project" value="UniProtKB-EC"/>
</dbReference>
<proteinExistence type="inferred from homology"/>
<evidence type="ECO:0000256" key="2">
    <source>
        <dbReference type="ARBA" id="ARBA00022741"/>
    </source>
</evidence>
<dbReference type="OrthoDB" id="9801938at2"/>
<dbReference type="RefSeq" id="WP_027699391.1">
    <property type="nucleotide sequence ID" value="NZ_DF820492.1"/>
</dbReference>
<dbReference type="EMBL" id="DF820492">
    <property type="protein sequence ID" value="GAK31415.1"/>
    <property type="molecule type" value="Genomic_DNA"/>
</dbReference>
<sequence length="185" mass="20558">MDKKIARAQALVNLQNLTDGQRARAMQLLVKQVTQLTAWQKAKTVALTLGQGAEIPTDLLVQTALLQGKEVSLPRVLPKRQMEFVKINQATSYYRHSFGMLEPVDGPLIEATDIDFVLVPGLAYTKAGDRLGFGGGYYDRWLPQTKATKVAVTLAVNYQAKAYWPKEPTDVQVDQILVIDERSLS</sequence>
<dbReference type="GO" id="GO:0005524">
    <property type="term" value="F:ATP binding"/>
    <property type="evidence" value="ECO:0007669"/>
    <property type="project" value="UniProtKB-KW"/>
</dbReference>
<dbReference type="STRING" id="1329250.WOSG25_091140"/>
<dbReference type="NCBIfam" id="TIGR02727">
    <property type="entry name" value="MTHFS_bact"/>
    <property type="match status" value="1"/>
</dbReference>
<dbReference type="PANTHER" id="PTHR23407:SF1">
    <property type="entry name" value="5-FORMYLTETRAHYDROFOLATE CYCLO-LIGASE"/>
    <property type="match status" value="1"/>
</dbReference>
<name>A0A069CUE0_WEIOS</name>
<gene>
    <name evidence="6" type="ORF">WOSG25_091140</name>
</gene>
<comment type="catalytic activity">
    <reaction evidence="5">
        <text>(6S)-5-formyl-5,6,7,8-tetrahydrofolate + ATP = (6R)-5,10-methenyltetrahydrofolate + ADP + phosphate</text>
        <dbReference type="Rhea" id="RHEA:10488"/>
        <dbReference type="ChEBI" id="CHEBI:30616"/>
        <dbReference type="ChEBI" id="CHEBI:43474"/>
        <dbReference type="ChEBI" id="CHEBI:57455"/>
        <dbReference type="ChEBI" id="CHEBI:57457"/>
        <dbReference type="ChEBI" id="CHEBI:456216"/>
        <dbReference type="EC" id="6.3.3.2"/>
    </reaction>
</comment>
<evidence type="ECO:0000256" key="5">
    <source>
        <dbReference type="RuleBase" id="RU361279"/>
    </source>
</evidence>
<dbReference type="PIRSF" id="PIRSF006806">
    <property type="entry name" value="FTHF_cligase"/>
    <property type="match status" value="1"/>
</dbReference>
<evidence type="ECO:0000256" key="1">
    <source>
        <dbReference type="ARBA" id="ARBA00010638"/>
    </source>
</evidence>
<evidence type="ECO:0000313" key="7">
    <source>
        <dbReference type="Proteomes" id="UP000030643"/>
    </source>
</evidence>
<protein>
    <recommendedName>
        <fullName evidence="5">5-formyltetrahydrofolate cyclo-ligase</fullName>
        <ecNumber evidence="5">6.3.3.2</ecNumber>
    </recommendedName>
</protein>
<dbReference type="SUPFAM" id="SSF100950">
    <property type="entry name" value="NagB/RpiA/CoA transferase-like"/>
    <property type="match status" value="1"/>
</dbReference>
<dbReference type="eggNOG" id="COG0212">
    <property type="taxonomic scope" value="Bacteria"/>
</dbReference>
<dbReference type="EC" id="6.3.3.2" evidence="5"/>
<dbReference type="GO" id="GO:0046872">
    <property type="term" value="F:metal ion binding"/>
    <property type="evidence" value="ECO:0007669"/>
    <property type="project" value="UniProtKB-KW"/>
</dbReference>
<keyword evidence="2 4" id="KW-0547">Nucleotide-binding</keyword>
<keyword evidence="5" id="KW-0460">Magnesium</keyword>
<dbReference type="GO" id="GO:0035999">
    <property type="term" value="P:tetrahydrofolate interconversion"/>
    <property type="evidence" value="ECO:0007669"/>
    <property type="project" value="TreeGrafter"/>
</dbReference>
<dbReference type="InterPro" id="IPR037171">
    <property type="entry name" value="NagB/RpiA_transferase-like"/>
</dbReference>
<feature type="binding site" evidence="4">
    <location>
        <begin position="130"/>
        <end position="138"/>
    </location>
    <ligand>
        <name>ATP</name>
        <dbReference type="ChEBI" id="CHEBI:30616"/>
    </ligand>
</feature>
<dbReference type="Proteomes" id="UP000030643">
    <property type="component" value="Unassembled WGS sequence"/>
</dbReference>
<comment type="cofactor">
    <cofactor evidence="5">
        <name>Mg(2+)</name>
        <dbReference type="ChEBI" id="CHEBI:18420"/>
    </cofactor>
</comment>
<organism evidence="6 7">
    <name type="scientific">Weissella oryzae (strain DSM 25784 / JCM 18191 / LMG 30913 / SG25)</name>
    <dbReference type="NCBI Taxonomy" id="1329250"/>
    <lineage>
        <taxon>Bacteria</taxon>
        <taxon>Bacillati</taxon>
        <taxon>Bacillota</taxon>
        <taxon>Bacilli</taxon>
        <taxon>Lactobacillales</taxon>
        <taxon>Lactobacillaceae</taxon>
        <taxon>Weissella</taxon>
    </lineage>
</organism>
<dbReference type="PANTHER" id="PTHR23407">
    <property type="entry name" value="ATPASE INHIBITOR/5-FORMYLTETRAHYDROFOLATE CYCLO-LIGASE"/>
    <property type="match status" value="1"/>
</dbReference>
<keyword evidence="7" id="KW-1185">Reference proteome</keyword>
<evidence type="ECO:0000256" key="3">
    <source>
        <dbReference type="ARBA" id="ARBA00022840"/>
    </source>
</evidence>
<dbReference type="Pfam" id="PF01812">
    <property type="entry name" value="5-FTHF_cyc-lig"/>
    <property type="match status" value="1"/>
</dbReference>
<keyword evidence="3 4" id="KW-0067">ATP-binding</keyword>
<evidence type="ECO:0000313" key="6">
    <source>
        <dbReference type="EMBL" id="GAK31415.1"/>
    </source>
</evidence>
<feature type="binding site" evidence="4">
    <location>
        <position position="54"/>
    </location>
    <ligand>
        <name>substrate</name>
    </ligand>
</feature>
<dbReference type="Gene3D" id="3.40.50.10420">
    <property type="entry name" value="NagB/RpiA/CoA transferase-like"/>
    <property type="match status" value="1"/>
</dbReference>
<dbReference type="InterPro" id="IPR002698">
    <property type="entry name" value="FTHF_cligase"/>
</dbReference>
<evidence type="ECO:0000256" key="4">
    <source>
        <dbReference type="PIRSR" id="PIRSR006806-1"/>
    </source>
</evidence>
<feature type="binding site" evidence="4">
    <location>
        <begin position="3"/>
        <end position="7"/>
    </location>
    <ligand>
        <name>ATP</name>
        <dbReference type="ChEBI" id="CHEBI:30616"/>
    </ligand>
</feature>
<comment type="similarity">
    <text evidence="1 5">Belongs to the 5-formyltetrahydrofolate cyclo-ligase family.</text>
</comment>
<dbReference type="AlphaFoldDB" id="A0A069CUE0"/>
<dbReference type="InterPro" id="IPR024185">
    <property type="entry name" value="FTHF_cligase-like_sf"/>
</dbReference>
<keyword evidence="5" id="KW-0479">Metal-binding</keyword>
<reference evidence="7" key="1">
    <citation type="journal article" date="2014" name="Genome Announc.">
        <title>Draft genome sequence of Weissella oryzae SG25T, isolated from fermented rice grains.</title>
        <authorList>
            <person name="Tanizawa Y."/>
            <person name="Fujisawa T."/>
            <person name="Mochizuki T."/>
            <person name="Kaminuma E."/>
            <person name="Suzuki Y."/>
            <person name="Nakamura Y."/>
            <person name="Tohno M."/>
        </authorList>
    </citation>
    <scope>NUCLEOTIDE SEQUENCE [LARGE SCALE GENOMIC DNA]</scope>
    <source>
        <strain evidence="7">DSM 25784 / JCM 18191 / LMG 30913 / SG25</strain>
    </source>
</reference>
<dbReference type="GO" id="GO:0009396">
    <property type="term" value="P:folic acid-containing compound biosynthetic process"/>
    <property type="evidence" value="ECO:0007669"/>
    <property type="project" value="TreeGrafter"/>
</dbReference>
<accession>A0A069CUE0</accession>
<keyword evidence="6" id="KW-0436">Ligase</keyword>